<accession>A0A9N8Z8M7</accession>
<feature type="region of interest" description="Disordered" evidence="1">
    <location>
        <begin position="1"/>
        <end position="74"/>
    </location>
</feature>
<evidence type="ECO:0000256" key="1">
    <source>
        <dbReference type="SAM" id="MobiDB-lite"/>
    </source>
</evidence>
<evidence type="ECO:0000313" key="3">
    <source>
        <dbReference type="Proteomes" id="UP000789739"/>
    </source>
</evidence>
<comment type="caution">
    <text evidence="2">The sequence shown here is derived from an EMBL/GenBank/DDBJ whole genome shotgun (WGS) entry which is preliminary data.</text>
</comment>
<gene>
    <name evidence="2" type="ORF">PBRASI_LOCUS1710</name>
</gene>
<keyword evidence="3" id="KW-1185">Reference proteome</keyword>
<protein>
    <submittedName>
        <fullName evidence="2">11618_t:CDS:1</fullName>
    </submittedName>
</protein>
<sequence length="159" mass="17629">MRLPNAIRLPTFGQKKNKSNRNVDATSSKTASSISATTSSSKVIPDATSDTSPGGDGVTTKVAGKKLEQLDEEETKINPNEFFGNETWTKKELKLELSSEPKNWLNDIEISTNFRIEGVSAYEYSNPTFRPIHSTVFDRLEQLEKLATIHPPQDSTPSQ</sequence>
<name>A0A9N8Z8M7_9GLOM</name>
<proteinExistence type="predicted"/>
<dbReference type="AlphaFoldDB" id="A0A9N8Z8M7"/>
<dbReference type="EMBL" id="CAJVPI010000117">
    <property type="protein sequence ID" value="CAG8483494.1"/>
    <property type="molecule type" value="Genomic_DNA"/>
</dbReference>
<feature type="compositionally biased region" description="Low complexity" evidence="1">
    <location>
        <begin position="25"/>
        <end position="42"/>
    </location>
</feature>
<organism evidence="2 3">
    <name type="scientific">Paraglomus brasilianum</name>
    <dbReference type="NCBI Taxonomy" id="144538"/>
    <lineage>
        <taxon>Eukaryota</taxon>
        <taxon>Fungi</taxon>
        <taxon>Fungi incertae sedis</taxon>
        <taxon>Mucoromycota</taxon>
        <taxon>Glomeromycotina</taxon>
        <taxon>Glomeromycetes</taxon>
        <taxon>Paraglomerales</taxon>
        <taxon>Paraglomeraceae</taxon>
        <taxon>Paraglomus</taxon>
    </lineage>
</organism>
<reference evidence="2" key="1">
    <citation type="submission" date="2021-06" db="EMBL/GenBank/DDBJ databases">
        <authorList>
            <person name="Kallberg Y."/>
            <person name="Tangrot J."/>
            <person name="Rosling A."/>
        </authorList>
    </citation>
    <scope>NUCLEOTIDE SEQUENCE</scope>
    <source>
        <strain evidence="2">BR232B</strain>
    </source>
</reference>
<evidence type="ECO:0000313" key="2">
    <source>
        <dbReference type="EMBL" id="CAG8483494.1"/>
    </source>
</evidence>
<dbReference type="Proteomes" id="UP000789739">
    <property type="component" value="Unassembled WGS sequence"/>
</dbReference>